<dbReference type="PANTHER" id="PTHR15852">
    <property type="entry name" value="PLASTID TRANSCRIPTIONALLY ACTIVE PROTEIN"/>
    <property type="match status" value="1"/>
</dbReference>
<name>A0A250XHB0_9CHLO</name>
<proteinExistence type="predicted"/>
<dbReference type="EMBL" id="BEGY01000076">
    <property type="protein sequence ID" value="GAX82180.1"/>
    <property type="molecule type" value="Genomic_DNA"/>
</dbReference>
<reference evidence="1 2" key="1">
    <citation type="submission" date="2017-08" db="EMBL/GenBank/DDBJ databases">
        <title>Acidophilic green algal genome provides insights into adaptation to an acidic environment.</title>
        <authorList>
            <person name="Hirooka S."/>
            <person name="Hirose Y."/>
            <person name="Kanesaki Y."/>
            <person name="Higuchi S."/>
            <person name="Fujiwara T."/>
            <person name="Onuma R."/>
            <person name="Era A."/>
            <person name="Ohbayashi R."/>
            <person name="Uzuka A."/>
            <person name="Nozaki H."/>
            <person name="Yoshikawa H."/>
            <person name="Miyagishima S.Y."/>
        </authorList>
    </citation>
    <scope>NUCLEOTIDE SEQUENCE [LARGE SCALE GENOMIC DNA]</scope>
    <source>
        <strain evidence="1 2">NIES-2499</strain>
    </source>
</reference>
<comment type="caution">
    <text evidence="1">The sequence shown here is derived from an EMBL/GenBank/DDBJ whole genome shotgun (WGS) entry which is preliminary data.</text>
</comment>
<dbReference type="Proteomes" id="UP000232323">
    <property type="component" value="Unassembled WGS sequence"/>
</dbReference>
<evidence type="ECO:0000313" key="2">
    <source>
        <dbReference type="Proteomes" id="UP000232323"/>
    </source>
</evidence>
<keyword evidence="2" id="KW-1185">Reference proteome</keyword>
<accession>A0A250XHB0</accession>
<dbReference type="PANTHER" id="PTHR15852:SF54">
    <property type="entry name" value="PROTEIN SSUH2 HOMOLOG"/>
    <property type="match status" value="1"/>
</dbReference>
<evidence type="ECO:0008006" key="3">
    <source>
        <dbReference type="Google" id="ProtNLM"/>
    </source>
</evidence>
<organism evidence="1 2">
    <name type="scientific">Chlamydomonas eustigma</name>
    <dbReference type="NCBI Taxonomy" id="1157962"/>
    <lineage>
        <taxon>Eukaryota</taxon>
        <taxon>Viridiplantae</taxon>
        <taxon>Chlorophyta</taxon>
        <taxon>core chlorophytes</taxon>
        <taxon>Chlorophyceae</taxon>
        <taxon>CS clade</taxon>
        <taxon>Chlamydomonadales</taxon>
        <taxon>Chlamydomonadaceae</taxon>
        <taxon>Chlamydomonas</taxon>
    </lineage>
</organism>
<sequence>MARAALGRSLLAAGGTLFVIGGGTMALSTVSMAVTKIVVDRSKKHLLVPCSVCEGQKAVTCSVCEGERVLKYVPTEALALPGTKAASSLCACALCEGNGSQTCANCLGEGMTYPDKFSWSSDPCQHANPG</sequence>
<evidence type="ECO:0000313" key="1">
    <source>
        <dbReference type="EMBL" id="GAX82180.1"/>
    </source>
</evidence>
<protein>
    <recommendedName>
        <fullName evidence="3">CR-type domain-containing protein</fullName>
    </recommendedName>
</protein>
<gene>
    <name evidence="1" type="ORF">CEUSTIGMA_g9608.t1</name>
</gene>
<dbReference type="OrthoDB" id="524655at2759"/>
<dbReference type="AlphaFoldDB" id="A0A250XHB0"/>